<dbReference type="EMBL" id="JADOXO010000160">
    <property type="protein sequence ID" value="KAF9811027.1"/>
    <property type="molecule type" value="Genomic_DNA"/>
</dbReference>
<sequence length="133" mass="14435">MEDGPGAEAVVVAVHQVDFGGNECASGLAVATVVQVLKEVRGQCHIRQRLLMWRGVQPVMRPNQEVLWLWRRVLREIGISSCLTWTGDSLRETGARRDRAGVPEHGSGCVGAAGTKRVLDPSDGLVILIILLD</sequence>
<protein>
    <submittedName>
        <fullName evidence="1">Uncharacterized protein</fullName>
    </submittedName>
</protein>
<proteinExistence type="predicted"/>
<reference evidence="1" key="1">
    <citation type="submission" date="2020-11" db="EMBL/GenBank/DDBJ databases">
        <authorList>
            <person name="Koelle M."/>
            <person name="Horta M.A.C."/>
            <person name="Nowrousian M."/>
            <person name="Ohm R.A."/>
            <person name="Benz P."/>
            <person name="Pilgard A."/>
        </authorList>
    </citation>
    <scope>NUCLEOTIDE SEQUENCE</scope>
    <source>
        <strain evidence="1">FPRL280</strain>
    </source>
</reference>
<dbReference type="Proteomes" id="UP000639403">
    <property type="component" value="Unassembled WGS sequence"/>
</dbReference>
<dbReference type="AlphaFoldDB" id="A0A8H7U113"/>
<name>A0A8H7U113_9APHY</name>
<accession>A0A8H7U113</accession>
<gene>
    <name evidence="1" type="ORF">IEO21_06693</name>
</gene>
<evidence type="ECO:0000313" key="2">
    <source>
        <dbReference type="Proteomes" id="UP000639403"/>
    </source>
</evidence>
<comment type="caution">
    <text evidence="1">The sequence shown here is derived from an EMBL/GenBank/DDBJ whole genome shotgun (WGS) entry which is preliminary data.</text>
</comment>
<reference evidence="1" key="2">
    <citation type="journal article" name="Front. Microbiol.">
        <title>Degradative Capacity of Two Strains of Rhodonia placenta: From Phenotype to Genotype.</title>
        <authorList>
            <person name="Kolle M."/>
            <person name="Horta M.A.C."/>
            <person name="Nowrousian M."/>
            <person name="Ohm R.A."/>
            <person name="Benz J.P."/>
            <person name="Pilgard A."/>
        </authorList>
    </citation>
    <scope>NUCLEOTIDE SEQUENCE</scope>
    <source>
        <strain evidence="1">FPRL280</strain>
    </source>
</reference>
<evidence type="ECO:0000313" key="1">
    <source>
        <dbReference type="EMBL" id="KAF9811027.1"/>
    </source>
</evidence>
<organism evidence="1 2">
    <name type="scientific">Rhodonia placenta</name>
    <dbReference type="NCBI Taxonomy" id="104341"/>
    <lineage>
        <taxon>Eukaryota</taxon>
        <taxon>Fungi</taxon>
        <taxon>Dikarya</taxon>
        <taxon>Basidiomycota</taxon>
        <taxon>Agaricomycotina</taxon>
        <taxon>Agaricomycetes</taxon>
        <taxon>Polyporales</taxon>
        <taxon>Adustoporiaceae</taxon>
        <taxon>Rhodonia</taxon>
    </lineage>
</organism>